<feature type="region of interest" description="Disordered" evidence="1">
    <location>
        <begin position="291"/>
        <end position="336"/>
    </location>
</feature>
<feature type="region of interest" description="Disordered" evidence="1">
    <location>
        <begin position="250"/>
        <end position="277"/>
    </location>
</feature>
<feature type="compositionally biased region" description="Basic residues" evidence="1">
    <location>
        <begin position="250"/>
        <end position="259"/>
    </location>
</feature>
<dbReference type="GO" id="GO:0006606">
    <property type="term" value="P:protein import into nucleus"/>
    <property type="evidence" value="ECO:0007669"/>
    <property type="project" value="TreeGrafter"/>
</dbReference>
<dbReference type="InterPro" id="IPR056542">
    <property type="entry name" value="Ig-like_POM152_1st"/>
</dbReference>
<dbReference type="InterPro" id="IPR056541">
    <property type="entry name" value="Ig-like_POM152"/>
</dbReference>
<accession>A0A5C5G3A3</accession>
<evidence type="ECO:0008006" key="9">
    <source>
        <dbReference type="Google" id="ProtNLM"/>
    </source>
</evidence>
<feature type="domain" description="Nucleoporin POM152 immunoglobulin-like" evidence="2">
    <location>
        <begin position="1012"/>
        <end position="1082"/>
    </location>
</feature>
<dbReference type="STRING" id="5288.A0A5C5G3A3"/>
<evidence type="ECO:0000259" key="5">
    <source>
        <dbReference type="Pfam" id="PF24519"/>
    </source>
</evidence>
<evidence type="ECO:0000259" key="4">
    <source>
        <dbReference type="Pfam" id="PF24312"/>
    </source>
</evidence>
<dbReference type="InterPro" id="IPR056544">
    <property type="entry name" value="Ig_POM152"/>
</dbReference>
<feature type="domain" description="Nucleoporin POM152 N-terminal transmembrane" evidence="3">
    <location>
        <begin position="22"/>
        <end position="120"/>
    </location>
</feature>
<feature type="domain" description="Nucleoporin POM152 Ig-like" evidence="4">
    <location>
        <begin position="564"/>
        <end position="667"/>
    </location>
</feature>
<evidence type="ECO:0000259" key="3">
    <source>
        <dbReference type="Pfam" id="PF24097"/>
    </source>
</evidence>
<dbReference type="OrthoDB" id="5529162at2759"/>
<dbReference type="GO" id="GO:0017056">
    <property type="term" value="F:structural constituent of nuclear pore"/>
    <property type="evidence" value="ECO:0007669"/>
    <property type="project" value="InterPro"/>
</dbReference>
<dbReference type="InterPro" id="IPR056543">
    <property type="entry name" value="Ig-like_POM152_9th"/>
</dbReference>
<evidence type="ECO:0000256" key="1">
    <source>
        <dbReference type="SAM" id="MobiDB-lite"/>
    </source>
</evidence>
<dbReference type="EMBL" id="SOZI01000020">
    <property type="protein sequence ID" value="TNY22784.1"/>
    <property type="molecule type" value="Genomic_DNA"/>
</dbReference>
<dbReference type="Pfam" id="PF23664">
    <property type="entry name" value="Ig_Pom152"/>
    <property type="match status" value="2"/>
</dbReference>
<name>A0A5C5G3A3_9BASI</name>
<dbReference type="PANTHER" id="PTHR28206">
    <property type="entry name" value="NUCLEOPORIN POM152"/>
    <property type="match status" value="1"/>
</dbReference>
<dbReference type="InterPro" id="IPR056540">
    <property type="entry name" value="TMD_POM152"/>
</dbReference>
<feature type="domain" description="Nucleoporin POM152 ninth Ig-like" evidence="6">
    <location>
        <begin position="1230"/>
        <end position="1308"/>
    </location>
</feature>
<sequence length="1442" mass="154572">MATAAPPPRAPRGPRIPEHIVDPPTLRLALASLFVLVQAYKLADALWPHSNPPLPTPLDDDHDSPFSLNAPLAKWLVADAGTVALVSFLRVPRLEWGWKARWGIRLVLWASDWVLFGRWTFSASYFLPLAVKGLVTRALSTDERSVRLASVVGSDKSHLGGQFTVRILAVSTAMLNPLSTIYCRHASSPSTSTSGGLSNLLPHHHKSGEPTLIPLVLNNTVPSKVLYTLTSFDDPPTSHQVTVPASALVRHAHPSHHRNRGDGSASSSSSTTQSNLDDELALASEWALVPSSSHGAGAKGAKGSPGQQPLRHRLPSSDGGPGSPAQHRPDASDPFGLAPSESLYYLPVVATGTVRLDAVLDKDGHAVRIRRKRAPSSAGAGAAGGEEGAVALAFEETRIVRCPSAGFDVGAGGGAARGEEEEEGHRCLVPNAGLPESWPLGLAVSGAEPLSVRWHSRAGDPERGARRDETLEGIVGAAAAGTGARATDSDVVVPVPMNVSLAHAGRTTYYLDAVVDAYGNEVLYDVARRAGASTHDHAARGSTSPPHLLPGTVARRSVVVHRPPEVAFLGECAKGEDVHLLEGGRKKLEVRVQGIEDDLRAGQGAFEVQVRFEPEAAAGSGATKGWTRLVKTRTARAEIEVDQAGRYEVVGVKSKYCSGAVLVPNTCTLVVQPRPTLSTTFSPIHDVCNAETGAIASLHLTGAPPFVVHYSITKLSGTGGGRAERTTRKQRRVQHSRDEVRLEPPGPGEWEYRFTRVDDRFYQGAGGVDLAHGDAAFVHRQTVAEVGDAKWRNAKEGKTVHSCEGETVQVEIDLQGTAPWDVEYSVIGRPARVIRGIAQSPYLLEVDIPKNIAQQGGQFALSLESVRDAHGCKRPLTGSDLSVEVRRTKPTARFHGAEGVRTVTVRDDDTIRIPLRLTGEGPWTITYQAPPARDGKLGAVSRFTTKDANGEIAIRRPRAGTYRLVGVRDQFCPGDVAETEWTVRTLPRPVLRLDERAGKVGRGGSVVRRGVCANAVDSVPVLFEGKAPFKASYTLQKGSHHGETRSHHLQAIQSRADLTLFTASPGHHTYTFTGVGDSLYTTPDPAGLEAPSGGKDGVVRIEQDVWALPTAGFTHGPRHGFCVHDKLVSRGHDDLVLHLEGQAPFEVELEVREDGHRASKRFTVPSIQAHDWPVSLPYGLSKATPHSILLRRVKDAHGCETLIDPSSSPSSAAAGAAPKTSVALQVAEVATITPVSPQEDHCVGDALEFIVQGSPPFTVKYEFDGKQHAVPLSSGKFQRLAAAPGTFRILSVGHGEDQCRSNQVDIVKHVHPIPSARVQTGDSYVVDIREGEQTEIQFSFSGTPPFSFTYVRRAPQDRSKDRTVLETHTVTCVVGLLSSPPRPARLDRADARLAHCSGIQEHQYSIFTAQEGTWSVSYVADAYCSFPPPSSPPAQRSAVVKA</sequence>
<dbReference type="Pfam" id="PF24527">
    <property type="entry name" value="Ig-like_Pom152_9"/>
    <property type="match status" value="1"/>
</dbReference>
<feature type="domain" description="Nucleoporin POM152 first Ig-like" evidence="5">
    <location>
        <begin position="172"/>
        <end position="372"/>
    </location>
</feature>
<evidence type="ECO:0000313" key="7">
    <source>
        <dbReference type="EMBL" id="TNY22784.1"/>
    </source>
</evidence>
<dbReference type="GO" id="GO:0070762">
    <property type="term" value="C:nuclear pore transmembrane ring"/>
    <property type="evidence" value="ECO:0007669"/>
    <property type="project" value="TreeGrafter"/>
</dbReference>
<organism evidence="7 8">
    <name type="scientific">Rhodotorula diobovata</name>
    <dbReference type="NCBI Taxonomy" id="5288"/>
    <lineage>
        <taxon>Eukaryota</taxon>
        <taxon>Fungi</taxon>
        <taxon>Dikarya</taxon>
        <taxon>Basidiomycota</taxon>
        <taxon>Pucciniomycotina</taxon>
        <taxon>Microbotryomycetes</taxon>
        <taxon>Sporidiobolales</taxon>
        <taxon>Sporidiobolaceae</taxon>
        <taxon>Rhodotorula</taxon>
    </lineage>
</organism>
<feature type="compositionally biased region" description="Low complexity" evidence="1">
    <location>
        <begin position="291"/>
        <end position="306"/>
    </location>
</feature>
<evidence type="ECO:0000259" key="6">
    <source>
        <dbReference type="Pfam" id="PF24527"/>
    </source>
</evidence>
<dbReference type="GO" id="GO:0006999">
    <property type="term" value="P:nuclear pore organization"/>
    <property type="evidence" value="ECO:0007669"/>
    <property type="project" value="TreeGrafter"/>
</dbReference>
<gene>
    <name evidence="7" type="ORF">DMC30DRAFT_117221</name>
</gene>
<feature type="compositionally biased region" description="Low complexity" evidence="1">
    <location>
        <begin position="264"/>
        <end position="274"/>
    </location>
</feature>
<feature type="domain" description="Nucleoporin POM152 immunoglobulin-like" evidence="2">
    <location>
        <begin position="672"/>
        <end position="764"/>
    </location>
</feature>
<dbReference type="PANTHER" id="PTHR28206:SF1">
    <property type="entry name" value="NUCLEOPORIN POM152"/>
    <property type="match status" value="1"/>
</dbReference>
<dbReference type="Pfam" id="PF24312">
    <property type="entry name" value="Ig-like_POM152"/>
    <property type="match status" value="2"/>
</dbReference>
<evidence type="ECO:0000259" key="2">
    <source>
        <dbReference type="Pfam" id="PF23664"/>
    </source>
</evidence>
<dbReference type="Pfam" id="PF24519">
    <property type="entry name" value="Ig-like_Pom152_1"/>
    <property type="match status" value="1"/>
</dbReference>
<dbReference type="Proteomes" id="UP000311382">
    <property type="component" value="Unassembled WGS sequence"/>
</dbReference>
<proteinExistence type="predicted"/>
<dbReference type="InterPro" id="IPR037701">
    <property type="entry name" value="Pom152"/>
</dbReference>
<feature type="domain" description="Nucleoporin POM152 Ig-like" evidence="4">
    <location>
        <begin position="889"/>
        <end position="980"/>
    </location>
</feature>
<evidence type="ECO:0000313" key="8">
    <source>
        <dbReference type="Proteomes" id="UP000311382"/>
    </source>
</evidence>
<keyword evidence="8" id="KW-1185">Reference proteome</keyword>
<protein>
    <recommendedName>
        <fullName evidence="9">Nucleoporin Pom152</fullName>
    </recommendedName>
</protein>
<comment type="caution">
    <text evidence="7">The sequence shown here is derived from an EMBL/GenBank/DDBJ whole genome shotgun (WGS) entry which is preliminary data.</text>
</comment>
<reference evidence="7 8" key="1">
    <citation type="submission" date="2019-03" db="EMBL/GenBank/DDBJ databases">
        <title>Rhodosporidium diobovatum UCD-FST 08-225 genome sequencing, assembly, and annotation.</title>
        <authorList>
            <person name="Fakankun I.U."/>
            <person name="Fristensky B."/>
            <person name="Levin D.B."/>
        </authorList>
    </citation>
    <scope>NUCLEOTIDE SEQUENCE [LARGE SCALE GENOMIC DNA]</scope>
    <source>
        <strain evidence="7 8">UCD-FST 08-225</strain>
    </source>
</reference>
<dbReference type="Pfam" id="PF24097">
    <property type="entry name" value="TMD_POM152"/>
    <property type="match status" value="1"/>
</dbReference>